<gene>
    <name evidence="4" type="ORF">SAMN04489720_2453</name>
</gene>
<organism evidence="4 5">
    <name type="scientific">Agrococcus jejuensis</name>
    <dbReference type="NCBI Taxonomy" id="399736"/>
    <lineage>
        <taxon>Bacteria</taxon>
        <taxon>Bacillati</taxon>
        <taxon>Actinomycetota</taxon>
        <taxon>Actinomycetes</taxon>
        <taxon>Micrococcales</taxon>
        <taxon>Microbacteriaceae</taxon>
        <taxon>Agrococcus</taxon>
    </lineage>
</organism>
<dbReference type="Gene3D" id="1.10.357.10">
    <property type="entry name" value="Tetracycline Repressor, domain 2"/>
    <property type="match status" value="1"/>
</dbReference>
<keyword evidence="1 2" id="KW-0238">DNA-binding</keyword>
<keyword evidence="5" id="KW-1185">Reference proteome</keyword>
<dbReference type="SUPFAM" id="SSF46689">
    <property type="entry name" value="Homeodomain-like"/>
    <property type="match status" value="1"/>
</dbReference>
<reference evidence="5" key="1">
    <citation type="submission" date="2016-10" db="EMBL/GenBank/DDBJ databases">
        <authorList>
            <person name="Varghese N."/>
            <person name="Submissions S."/>
        </authorList>
    </citation>
    <scope>NUCLEOTIDE SEQUENCE [LARGE SCALE GENOMIC DNA]</scope>
    <source>
        <strain evidence="5">DSM 22002</strain>
    </source>
</reference>
<evidence type="ECO:0000313" key="4">
    <source>
        <dbReference type="EMBL" id="SDH80689.1"/>
    </source>
</evidence>
<evidence type="ECO:0000256" key="1">
    <source>
        <dbReference type="ARBA" id="ARBA00023125"/>
    </source>
</evidence>
<dbReference type="STRING" id="399736.SAMN04489720_2453"/>
<protein>
    <submittedName>
        <fullName evidence="4">Regulatory protein, tetR family</fullName>
    </submittedName>
</protein>
<dbReference type="InterPro" id="IPR001647">
    <property type="entry name" value="HTH_TetR"/>
</dbReference>
<feature type="DNA-binding region" description="H-T-H motif" evidence="2">
    <location>
        <begin position="26"/>
        <end position="45"/>
    </location>
</feature>
<evidence type="ECO:0000259" key="3">
    <source>
        <dbReference type="PROSITE" id="PS50977"/>
    </source>
</evidence>
<evidence type="ECO:0000256" key="2">
    <source>
        <dbReference type="PROSITE-ProRule" id="PRU00335"/>
    </source>
</evidence>
<accession>A0A1G8FF91</accession>
<evidence type="ECO:0000313" key="5">
    <source>
        <dbReference type="Proteomes" id="UP000198822"/>
    </source>
</evidence>
<name>A0A1G8FF91_9MICO</name>
<proteinExistence type="predicted"/>
<dbReference type="InterPro" id="IPR009057">
    <property type="entry name" value="Homeodomain-like_sf"/>
</dbReference>
<dbReference type="PROSITE" id="PS50977">
    <property type="entry name" value="HTH_TETR_2"/>
    <property type="match status" value="1"/>
</dbReference>
<dbReference type="AlphaFoldDB" id="A0A1G8FF91"/>
<dbReference type="GO" id="GO:0003677">
    <property type="term" value="F:DNA binding"/>
    <property type="evidence" value="ECO:0007669"/>
    <property type="project" value="UniProtKB-UniRule"/>
</dbReference>
<dbReference type="Pfam" id="PF00440">
    <property type="entry name" value="TetR_N"/>
    <property type="match status" value="1"/>
</dbReference>
<dbReference type="EMBL" id="LT629695">
    <property type="protein sequence ID" value="SDH80689.1"/>
    <property type="molecule type" value="Genomic_DNA"/>
</dbReference>
<dbReference type="PRINTS" id="PR00455">
    <property type="entry name" value="HTHTETR"/>
</dbReference>
<dbReference type="Proteomes" id="UP000198822">
    <property type="component" value="Chromosome I"/>
</dbReference>
<feature type="domain" description="HTH tetR-type" evidence="3">
    <location>
        <begin position="4"/>
        <end position="63"/>
    </location>
</feature>
<sequence>MTLEDRQVQILDAIVPVVLEHGAAITSRQLADAAGVAEGTLFRSFGDKDSLLRALFDRTAEVAYDLADLEDLADATLETTVSAIAGVLTVRFSAIFQMAIALGPILLAEGKRDDPRFDELRDRIAALLAEHADELAVAPPVAADALRTLTFAAATGWGDRSAMDMSDVTGILLHGIARTDTRKESRA</sequence>